<dbReference type="AlphaFoldDB" id="A0A1S9PIX5"/>
<gene>
    <name evidence="2" type="ORF">BC343_24875</name>
</gene>
<feature type="transmembrane region" description="Helical" evidence="1">
    <location>
        <begin position="117"/>
        <end position="138"/>
    </location>
</feature>
<keyword evidence="3" id="KW-1185">Reference proteome</keyword>
<dbReference type="Proteomes" id="UP000189739">
    <property type="component" value="Unassembled WGS sequence"/>
</dbReference>
<comment type="caution">
    <text evidence="2">The sequence shown here is derived from an EMBL/GenBank/DDBJ whole genome shotgun (WGS) entry which is preliminary data.</text>
</comment>
<accession>A0A1S9PIX5</accession>
<keyword evidence="1" id="KW-1133">Transmembrane helix</keyword>
<sequence>MARKHLILLLILIAITLLVTATLHYPGGSQVDKHSIGYSWGNNYISNLFGPTAINGSDNGARWWAVAGMIFLSAGFATFFVAFSERIPTKGASNIIKYVGASGMIFTFLIATPLHDAMITVASTMYLISIFYITVFILRSRLHAFKALCIICLAIFSATLYMYGTRSLTYLPVMQKITFATMILLVLALHYFTNAEDFQPKQAERQS</sequence>
<name>A0A1S9PIX5_9SPHI</name>
<organism evidence="2 3">
    <name type="scientific">Mucilaginibacter pedocola</name>
    <dbReference type="NCBI Taxonomy" id="1792845"/>
    <lineage>
        <taxon>Bacteria</taxon>
        <taxon>Pseudomonadati</taxon>
        <taxon>Bacteroidota</taxon>
        <taxon>Sphingobacteriia</taxon>
        <taxon>Sphingobacteriales</taxon>
        <taxon>Sphingobacteriaceae</taxon>
        <taxon>Mucilaginibacter</taxon>
    </lineage>
</organism>
<feature type="transmembrane region" description="Helical" evidence="1">
    <location>
        <begin position="145"/>
        <end position="164"/>
    </location>
</feature>
<feature type="transmembrane region" description="Helical" evidence="1">
    <location>
        <begin position="63"/>
        <end position="83"/>
    </location>
</feature>
<proteinExistence type="predicted"/>
<reference evidence="2 3" key="1">
    <citation type="submission" date="2016-07" db="EMBL/GenBank/DDBJ databases">
        <title>Genomic analysis of zinc-resistant bacterium Mucilaginibacter pedocola TBZ30.</title>
        <authorList>
            <person name="Huang J."/>
            <person name="Tang J."/>
        </authorList>
    </citation>
    <scope>NUCLEOTIDE SEQUENCE [LARGE SCALE GENOMIC DNA]</scope>
    <source>
        <strain evidence="2 3">TBZ30</strain>
    </source>
</reference>
<evidence type="ECO:0000313" key="3">
    <source>
        <dbReference type="Proteomes" id="UP000189739"/>
    </source>
</evidence>
<keyword evidence="1" id="KW-0812">Transmembrane</keyword>
<feature type="transmembrane region" description="Helical" evidence="1">
    <location>
        <begin position="170"/>
        <end position="192"/>
    </location>
</feature>
<dbReference type="OrthoDB" id="7067097at2"/>
<evidence type="ECO:0000256" key="1">
    <source>
        <dbReference type="SAM" id="Phobius"/>
    </source>
</evidence>
<keyword evidence="1" id="KW-0472">Membrane</keyword>
<evidence type="ECO:0008006" key="4">
    <source>
        <dbReference type="Google" id="ProtNLM"/>
    </source>
</evidence>
<dbReference type="EMBL" id="MBTF01000006">
    <property type="protein sequence ID" value="OOQ60528.1"/>
    <property type="molecule type" value="Genomic_DNA"/>
</dbReference>
<evidence type="ECO:0000313" key="2">
    <source>
        <dbReference type="EMBL" id="OOQ60528.1"/>
    </source>
</evidence>
<feature type="transmembrane region" description="Helical" evidence="1">
    <location>
        <begin position="95"/>
        <end position="111"/>
    </location>
</feature>
<protein>
    <recommendedName>
        <fullName evidence="4">DUF998 domain-containing protein</fullName>
    </recommendedName>
</protein>